<evidence type="ECO:0000313" key="4">
    <source>
        <dbReference type="EMBL" id="ODQ57878.1"/>
    </source>
</evidence>
<dbReference type="SUPFAM" id="SSF56281">
    <property type="entry name" value="Metallo-hydrolase/oxidoreductase"/>
    <property type="match status" value="1"/>
</dbReference>
<keyword evidence="1" id="KW-0540">Nuclease</keyword>
<dbReference type="PANTHER" id="PTHR23240">
    <property type="entry name" value="DNA CROSS-LINK REPAIR PROTEIN PSO2/SNM1-RELATED"/>
    <property type="match status" value="1"/>
</dbReference>
<gene>
    <name evidence="4" type="ORF">WICANDRAFT_13073</name>
</gene>
<sequence length="392" mass="45765">QFFLLTHAHADHLKGLDSGGFSGHTIYCSEITKELIKQNPKYNKNLTSMKTLEENERHKTKYKDQWVFLTLIPARHCPGAVMFLIENDKSAVLLTGDIRAESDWVDSLPKNDILFDYMTSSKQLDNIYLDTTYGYRGEPFIEMNSNSFGLQSLVELLKLYPQDDDDISFYFADSTIGYEEVWIQMVKNGHLMHVPPDLNKRLKMLSTYKDYQYHKRIHKIASSSPHSKFHCCGIKPENCSGKPAKFPVRIKHCIDINIKDLMRLTLPLSLKNHKHEAEFVEELPSGAQIYKINDLKYLKPSNSEHLLRNELRFFFSRHSSYEECRHFVSMFNVKQVFPLTESPITWEQGFQMKRQFGDLCTSEEFLYDSIYSKKYGSPPLNLNQPFIVNKWN</sequence>
<dbReference type="Proteomes" id="UP000094112">
    <property type="component" value="Unassembled WGS sequence"/>
</dbReference>
<dbReference type="EMBL" id="KV454212">
    <property type="protein sequence ID" value="ODQ57878.1"/>
    <property type="molecule type" value="Genomic_DNA"/>
</dbReference>
<keyword evidence="5" id="KW-1185">Reference proteome</keyword>
<name>A0A1E3NXJ5_WICAA</name>
<dbReference type="Gene3D" id="3.60.15.10">
    <property type="entry name" value="Ribonuclease Z/Hydroxyacylglutathione hydrolase-like"/>
    <property type="match status" value="1"/>
</dbReference>
<protein>
    <submittedName>
        <fullName evidence="4">Uncharacterized protein</fullName>
    </submittedName>
</protein>
<evidence type="ECO:0000256" key="3">
    <source>
        <dbReference type="ARBA" id="ARBA00022839"/>
    </source>
</evidence>
<dbReference type="OrthoDB" id="5561659at2759"/>
<dbReference type="GO" id="GO:0003684">
    <property type="term" value="F:damaged DNA binding"/>
    <property type="evidence" value="ECO:0007669"/>
    <property type="project" value="TreeGrafter"/>
</dbReference>
<dbReference type="GO" id="GO:0036297">
    <property type="term" value="P:interstrand cross-link repair"/>
    <property type="evidence" value="ECO:0007669"/>
    <property type="project" value="TreeGrafter"/>
</dbReference>
<dbReference type="AlphaFoldDB" id="A0A1E3NXJ5"/>
<dbReference type="GO" id="GO:0035312">
    <property type="term" value="F:5'-3' DNA exonuclease activity"/>
    <property type="evidence" value="ECO:0007669"/>
    <property type="project" value="TreeGrafter"/>
</dbReference>
<dbReference type="GO" id="GO:0006303">
    <property type="term" value="P:double-strand break repair via nonhomologous end joining"/>
    <property type="evidence" value="ECO:0007669"/>
    <property type="project" value="TreeGrafter"/>
</dbReference>
<dbReference type="PANTHER" id="PTHR23240:SF8">
    <property type="entry name" value="PROTEIN ARTEMIS"/>
    <property type="match status" value="1"/>
</dbReference>
<evidence type="ECO:0000256" key="1">
    <source>
        <dbReference type="ARBA" id="ARBA00022722"/>
    </source>
</evidence>
<keyword evidence="2" id="KW-0378">Hydrolase</keyword>
<dbReference type="STRING" id="683960.A0A1E3NXJ5"/>
<dbReference type="GO" id="GO:0000723">
    <property type="term" value="P:telomere maintenance"/>
    <property type="evidence" value="ECO:0007669"/>
    <property type="project" value="TreeGrafter"/>
</dbReference>
<proteinExistence type="predicted"/>
<accession>A0A1E3NXJ5</accession>
<organism evidence="4 5">
    <name type="scientific">Wickerhamomyces anomalus (strain ATCC 58044 / CBS 1984 / NCYC 433 / NRRL Y-366-8)</name>
    <name type="common">Yeast</name>
    <name type="synonym">Hansenula anomala</name>
    <dbReference type="NCBI Taxonomy" id="683960"/>
    <lineage>
        <taxon>Eukaryota</taxon>
        <taxon>Fungi</taxon>
        <taxon>Dikarya</taxon>
        <taxon>Ascomycota</taxon>
        <taxon>Saccharomycotina</taxon>
        <taxon>Saccharomycetes</taxon>
        <taxon>Phaffomycetales</taxon>
        <taxon>Wickerhamomycetaceae</taxon>
        <taxon>Wickerhamomyces</taxon>
    </lineage>
</organism>
<feature type="non-terminal residue" evidence="4">
    <location>
        <position position="1"/>
    </location>
</feature>
<dbReference type="GeneID" id="30197804"/>
<feature type="non-terminal residue" evidence="4">
    <location>
        <position position="392"/>
    </location>
</feature>
<keyword evidence="3" id="KW-0269">Exonuclease</keyword>
<dbReference type="Gene3D" id="3.40.50.12650">
    <property type="match status" value="1"/>
</dbReference>
<dbReference type="RefSeq" id="XP_019037085.1">
    <property type="nucleotide sequence ID" value="XM_019180558.1"/>
</dbReference>
<evidence type="ECO:0000313" key="5">
    <source>
        <dbReference type="Proteomes" id="UP000094112"/>
    </source>
</evidence>
<evidence type="ECO:0000256" key="2">
    <source>
        <dbReference type="ARBA" id="ARBA00022801"/>
    </source>
</evidence>
<dbReference type="InterPro" id="IPR036866">
    <property type="entry name" value="RibonucZ/Hydroxyglut_hydro"/>
</dbReference>
<reference evidence="4 5" key="1">
    <citation type="journal article" date="2016" name="Proc. Natl. Acad. Sci. U.S.A.">
        <title>Comparative genomics of biotechnologically important yeasts.</title>
        <authorList>
            <person name="Riley R."/>
            <person name="Haridas S."/>
            <person name="Wolfe K.H."/>
            <person name="Lopes M.R."/>
            <person name="Hittinger C.T."/>
            <person name="Goeker M."/>
            <person name="Salamov A.A."/>
            <person name="Wisecaver J.H."/>
            <person name="Long T.M."/>
            <person name="Calvey C.H."/>
            <person name="Aerts A.L."/>
            <person name="Barry K.W."/>
            <person name="Choi C."/>
            <person name="Clum A."/>
            <person name="Coughlan A.Y."/>
            <person name="Deshpande S."/>
            <person name="Douglass A.P."/>
            <person name="Hanson S.J."/>
            <person name="Klenk H.-P."/>
            <person name="LaButti K.M."/>
            <person name="Lapidus A."/>
            <person name="Lindquist E.A."/>
            <person name="Lipzen A.M."/>
            <person name="Meier-Kolthoff J.P."/>
            <person name="Ohm R.A."/>
            <person name="Otillar R.P."/>
            <person name="Pangilinan J.L."/>
            <person name="Peng Y."/>
            <person name="Rokas A."/>
            <person name="Rosa C.A."/>
            <person name="Scheuner C."/>
            <person name="Sibirny A.A."/>
            <person name="Slot J.C."/>
            <person name="Stielow J.B."/>
            <person name="Sun H."/>
            <person name="Kurtzman C.P."/>
            <person name="Blackwell M."/>
            <person name="Grigoriev I.V."/>
            <person name="Jeffries T.W."/>
        </authorList>
    </citation>
    <scope>NUCLEOTIDE SEQUENCE [LARGE SCALE GENOMIC DNA]</scope>
    <source>
        <strain evidence="5">ATCC 58044 / CBS 1984 / NCYC 433 / NRRL Y-366-8</strain>
    </source>
</reference>